<organism evidence="1 2">
    <name type="scientific">Massilia timonae</name>
    <dbReference type="NCBI Taxonomy" id="47229"/>
    <lineage>
        <taxon>Bacteria</taxon>
        <taxon>Pseudomonadati</taxon>
        <taxon>Pseudomonadota</taxon>
        <taxon>Betaproteobacteria</taxon>
        <taxon>Burkholderiales</taxon>
        <taxon>Oxalobacteraceae</taxon>
        <taxon>Telluria group</taxon>
        <taxon>Massilia</taxon>
    </lineage>
</organism>
<evidence type="ECO:0000313" key="1">
    <source>
        <dbReference type="EMBL" id="OIJ41087.1"/>
    </source>
</evidence>
<gene>
    <name evidence="1" type="ORF">LO55_620</name>
</gene>
<dbReference type="AlphaFoldDB" id="A0A1S2N7M1"/>
<dbReference type="RefSeq" id="WP_143054442.1">
    <property type="nucleotide sequence ID" value="NZ_JRYB01000001.1"/>
</dbReference>
<proteinExistence type="predicted"/>
<dbReference type="EMBL" id="JRYB01000001">
    <property type="protein sequence ID" value="OIJ41087.1"/>
    <property type="molecule type" value="Genomic_DNA"/>
</dbReference>
<comment type="caution">
    <text evidence="1">The sequence shown here is derived from an EMBL/GenBank/DDBJ whole genome shotgun (WGS) entry which is preliminary data.</text>
</comment>
<evidence type="ECO:0000313" key="2">
    <source>
        <dbReference type="Proteomes" id="UP000180246"/>
    </source>
</evidence>
<name>A0A1S2N7M1_9BURK</name>
<sequence>MPDSAKVRAAHLYAATPMPLPGIPALDLSLAFPAALRPAASALTGDAAWHSEHRHHVYQVMLDGQMLTIPWRLYFERGLPLDDAGRDATARGIAWCLGTRHHDGYLREECLARLLAAPQGWMAPFIVHLVGEYVIEIVQRIEAALPVLDADMRAALAAFVRENPAYLDTIERRTVSYRFWGGPPPLLDYPGKRVMACLRALGREA</sequence>
<reference evidence="1 2" key="1">
    <citation type="submission" date="2014-10" db="EMBL/GenBank/DDBJ databases">
        <authorList>
            <person name="Seo M.-J."/>
            <person name="Seok Y.J."/>
            <person name="Cha I.-T."/>
        </authorList>
    </citation>
    <scope>NUCLEOTIDE SEQUENCE [LARGE SCALE GENOMIC DNA]</scope>
    <source>
        <strain evidence="1 2">NEU</strain>
    </source>
</reference>
<protein>
    <submittedName>
        <fullName evidence="1">Uncharacterized protein</fullName>
    </submittedName>
</protein>
<accession>A0A1S2N7M1</accession>
<dbReference type="Proteomes" id="UP000180246">
    <property type="component" value="Unassembled WGS sequence"/>
</dbReference>